<evidence type="ECO:0000256" key="5">
    <source>
        <dbReference type="ARBA" id="ARBA00022963"/>
    </source>
</evidence>
<evidence type="ECO:0000313" key="8">
    <source>
        <dbReference type="EMBL" id="MFD1945554.1"/>
    </source>
</evidence>
<dbReference type="PANTHER" id="PTHR43856:SF1">
    <property type="entry name" value="MITOCHONDRIAL CARDIOLIPIN HYDROLASE"/>
    <property type="match status" value="1"/>
</dbReference>
<accession>A0ABW4TFZ6</accession>
<organism evidence="8 9">
    <name type="scientific">Nocardioides aestuarii</name>
    <dbReference type="NCBI Taxonomy" id="252231"/>
    <lineage>
        <taxon>Bacteria</taxon>
        <taxon>Bacillati</taxon>
        <taxon>Actinomycetota</taxon>
        <taxon>Actinomycetes</taxon>
        <taxon>Propionibacteriales</taxon>
        <taxon>Nocardioidaceae</taxon>
        <taxon>Nocardioides</taxon>
    </lineage>
</organism>
<comment type="caution">
    <text evidence="8">The sequence shown here is derived from an EMBL/GenBank/DDBJ whole genome shotgun (WGS) entry which is preliminary data.</text>
</comment>
<dbReference type="PANTHER" id="PTHR43856">
    <property type="entry name" value="CARDIOLIPIN HYDROLASE"/>
    <property type="match status" value="1"/>
</dbReference>
<keyword evidence="9" id="KW-1185">Reference proteome</keyword>
<proteinExistence type="inferred from homology"/>
<feature type="domain" description="Phospholipase D-like" evidence="7">
    <location>
        <begin position="61"/>
        <end position="185"/>
    </location>
</feature>
<gene>
    <name evidence="8" type="ORF">ACFSDE_02035</name>
</gene>
<comment type="catalytic activity">
    <reaction evidence="1">
        <text>a 1,2-diacyl-sn-glycero-3-phosphocholine + H2O = a 1,2-diacyl-sn-glycero-3-phosphate + choline + H(+)</text>
        <dbReference type="Rhea" id="RHEA:14445"/>
        <dbReference type="ChEBI" id="CHEBI:15354"/>
        <dbReference type="ChEBI" id="CHEBI:15377"/>
        <dbReference type="ChEBI" id="CHEBI:15378"/>
        <dbReference type="ChEBI" id="CHEBI:57643"/>
        <dbReference type="ChEBI" id="CHEBI:58608"/>
        <dbReference type="EC" id="3.1.4.4"/>
    </reaction>
</comment>
<dbReference type="Proteomes" id="UP001597351">
    <property type="component" value="Unassembled WGS sequence"/>
</dbReference>
<dbReference type="EC" id="3.1.4.4" evidence="3"/>
<reference evidence="9" key="1">
    <citation type="journal article" date="2019" name="Int. J. Syst. Evol. Microbiol.">
        <title>The Global Catalogue of Microorganisms (GCM) 10K type strain sequencing project: providing services to taxonomists for standard genome sequencing and annotation.</title>
        <authorList>
            <consortium name="The Broad Institute Genomics Platform"/>
            <consortium name="The Broad Institute Genome Sequencing Center for Infectious Disease"/>
            <person name="Wu L."/>
            <person name="Ma J."/>
        </authorList>
    </citation>
    <scope>NUCLEOTIDE SEQUENCE [LARGE SCALE GENOMIC DNA]</scope>
    <source>
        <strain evidence="9">CGMCC 1.12477</strain>
    </source>
</reference>
<dbReference type="EMBL" id="JBHUGD010000001">
    <property type="protein sequence ID" value="MFD1945554.1"/>
    <property type="molecule type" value="Genomic_DNA"/>
</dbReference>
<evidence type="ECO:0000313" key="9">
    <source>
        <dbReference type="Proteomes" id="UP001597351"/>
    </source>
</evidence>
<evidence type="ECO:0000256" key="3">
    <source>
        <dbReference type="ARBA" id="ARBA00012027"/>
    </source>
</evidence>
<dbReference type="InterPro" id="IPR025202">
    <property type="entry name" value="PLD-like_dom"/>
</dbReference>
<name>A0ABW4TFZ6_9ACTN</name>
<keyword evidence="5" id="KW-0442">Lipid degradation</keyword>
<comment type="similarity">
    <text evidence="2">Belongs to the phospholipase D family.</text>
</comment>
<evidence type="ECO:0000256" key="2">
    <source>
        <dbReference type="ARBA" id="ARBA00008664"/>
    </source>
</evidence>
<dbReference type="Gene3D" id="3.30.870.10">
    <property type="entry name" value="Endonuclease Chain A"/>
    <property type="match status" value="2"/>
</dbReference>
<evidence type="ECO:0000256" key="6">
    <source>
        <dbReference type="ARBA" id="ARBA00023098"/>
    </source>
</evidence>
<evidence type="ECO:0000259" key="7">
    <source>
        <dbReference type="Pfam" id="PF13091"/>
    </source>
</evidence>
<dbReference type="SUPFAM" id="SSF56024">
    <property type="entry name" value="Phospholipase D/nuclease"/>
    <property type="match status" value="2"/>
</dbReference>
<dbReference type="RefSeq" id="WP_343915545.1">
    <property type="nucleotide sequence ID" value="NZ_BAAAJT010000002.1"/>
</dbReference>
<keyword evidence="6" id="KW-0443">Lipid metabolism</keyword>
<sequence length="361" mass="39406">MLLLLAVGCTTPPPPAEAPSARVSDYRAPAGLLLAAPTREGQEAENRTFRVLEDLIAHTPAGERIRIVGSSFSYVPVAEALVAAHERGVQVQVLLHDVANRGWKAPEVLRAGLGQDPEADSWVRLAPGGLHQKVWSFTRTGRSRDVTLTGSMNLTYHSAGQYTDMWSWVDRPDVRRALDRRFDQLVRGLPDPPPAGPRELGRERIWFHPGRDGAPDPVAVQLAAVPPEGARIRVVMYAWLDERGLDLARLLVAKDRLGADVEVVLGRSTGPQVRDLLVGSGVEVHPGVFEDGDDVHHKLTVVAGPGRGHDFALTGSDNFTQASLGRPELLLRLDRPQALAAYDRWIDRLIARGEREQAGGN</sequence>
<evidence type="ECO:0000256" key="1">
    <source>
        <dbReference type="ARBA" id="ARBA00000798"/>
    </source>
</evidence>
<dbReference type="InterPro" id="IPR051406">
    <property type="entry name" value="PLD_domain"/>
</dbReference>
<keyword evidence="4" id="KW-0378">Hydrolase</keyword>
<dbReference type="Pfam" id="PF13091">
    <property type="entry name" value="PLDc_2"/>
    <property type="match status" value="1"/>
</dbReference>
<evidence type="ECO:0000256" key="4">
    <source>
        <dbReference type="ARBA" id="ARBA00022801"/>
    </source>
</evidence>
<protein>
    <recommendedName>
        <fullName evidence="3">phospholipase D</fullName>
        <ecNumber evidence="3">3.1.4.4</ecNumber>
    </recommendedName>
</protein>